<dbReference type="Gene3D" id="3.40.50.150">
    <property type="entry name" value="Vaccinia Virus protein VP39"/>
    <property type="match status" value="1"/>
</dbReference>
<organism evidence="1 2">
    <name type="scientific">Kutzneria kofuensis</name>
    <dbReference type="NCBI Taxonomy" id="103725"/>
    <lineage>
        <taxon>Bacteria</taxon>
        <taxon>Bacillati</taxon>
        <taxon>Actinomycetota</taxon>
        <taxon>Actinomycetes</taxon>
        <taxon>Pseudonocardiales</taxon>
        <taxon>Pseudonocardiaceae</taxon>
        <taxon>Kutzneria</taxon>
    </lineage>
</organism>
<dbReference type="Pfam" id="PF04672">
    <property type="entry name" value="Methyltransf_19"/>
    <property type="match status" value="1"/>
</dbReference>
<evidence type="ECO:0000313" key="2">
    <source>
        <dbReference type="Proteomes" id="UP000585638"/>
    </source>
</evidence>
<sequence length="266" mass="28405">MTSWTPAEVDPDVPSAARIYDYLLGGSHNFGPDRELADKLLAVQPNVADIARRNRAFLRRAVLFMAAAGIRQFLDLGSGIPTAGNVHEIAQQAAPGSRVVYVDYEGIAVAHSELLLAGNENAAVVQRDVTRPDEVLAADGTRRLIDFSRPVGLLAVTIGHYLPPATDPVGVFARYRDAVAPGSHLALSHLTDDFAGLHGDAIVETMRSTQNNVFPRTRARVLELFGDFALVAPGLVTTSGWRPDDSTAAAVDPEEDGLYAGVAVKT</sequence>
<keyword evidence="2" id="KW-1185">Reference proteome</keyword>
<dbReference type="PIRSF" id="PIRSF017393">
    <property type="entry name" value="MTase_SAV2177"/>
    <property type="match status" value="1"/>
</dbReference>
<dbReference type="InterPro" id="IPR006764">
    <property type="entry name" value="SAM_dep_MeTrfase_SAV2177_type"/>
</dbReference>
<protein>
    <recommendedName>
        <fullName evidence="3">S-adenosyl methyltransferase</fullName>
    </recommendedName>
</protein>
<comment type="caution">
    <text evidence="1">The sequence shown here is derived from an EMBL/GenBank/DDBJ whole genome shotgun (WGS) entry which is preliminary data.</text>
</comment>
<gene>
    <name evidence="1" type="ORF">BJ998_008158</name>
</gene>
<name>A0A7W9KS05_9PSEU</name>
<dbReference type="InterPro" id="IPR029063">
    <property type="entry name" value="SAM-dependent_MTases_sf"/>
</dbReference>
<dbReference type="AlphaFoldDB" id="A0A7W9KS05"/>
<evidence type="ECO:0000313" key="1">
    <source>
        <dbReference type="EMBL" id="MBB5896899.1"/>
    </source>
</evidence>
<evidence type="ECO:0008006" key="3">
    <source>
        <dbReference type="Google" id="ProtNLM"/>
    </source>
</evidence>
<dbReference type="SUPFAM" id="SSF53335">
    <property type="entry name" value="S-adenosyl-L-methionine-dependent methyltransferases"/>
    <property type="match status" value="1"/>
</dbReference>
<proteinExistence type="predicted"/>
<reference evidence="1 2" key="1">
    <citation type="submission" date="2020-08" db="EMBL/GenBank/DDBJ databases">
        <title>Sequencing the genomes of 1000 actinobacteria strains.</title>
        <authorList>
            <person name="Klenk H.-P."/>
        </authorList>
    </citation>
    <scope>NUCLEOTIDE SEQUENCE [LARGE SCALE GENOMIC DNA]</scope>
    <source>
        <strain evidence="1 2">DSM 43851</strain>
    </source>
</reference>
<dbReference type="Proteomes" id="UP000585638">
    <property type="component" value="Unassembled WGS sequence"/>
</dbReference>
<accession>A0A7W9KS05</accession>
<dbReference type="RefSeq" id="WP_246489992.1">
    <property type="nucleotide sequence ID" value="NZ_BAAAWY010000095.1"/>
</dbReference>
<dbReference type="EMBL" id="JACHIR010000002">
    <property type="protein sequence ID" value="MBB5896899.1"/>
    <property type="molecule type" value="Genomic_DNA"/>
</dbReference>